<keyword evidence="2" id="KW-1185">Reference proteome</keyword>
<evidence type="ECO:0000313" key="3">
    <source>
        <dbReference type="WBParaSite" id="nRc.2.0.1.t23948-RA"/>
    </source>
</evidence>
<accession>A0A915JBS7</accession>
<evidence type="ECO:0000313" key="2">
    <source>
        <dbReference type="Proteomes" id="UP000887565"/>
    </source>
</evidence>
<feature type="region of interest" description="Disordered" evidence="1">
    <location>
        <begin position="28"/>
        <end position="63"/>
    </location>
</feature>
<evidence type="ECO:0000256" key="1">
    <source>
        <dbReference type="SAM" id="MobiDB-lite"/>
    </source>
</evidence>
<protein>
    <submittedName>
        <fullName evidence="3">Uncharacterized protein</fullName>
    </submittedName>
</protein>
<reference evidence="3" key="1">
    <citation type="submission" date="2022-11" db="UniProtKB">
        <authorList>
            <consortium name="WormBaseParasite"/>
        </authorList>
    </citation>
    <scope>IDENTIFICATION</scope>
</reference>
<dbReference type="Proteomes" id="UP000887565">
    <property type="component" value="Unplaced"/>
</dbReference>
<organism evidence="2 3">
    <name type="scientific">Romanomermis culicivorax</name>
    <name type="common">Nematode worm</name>
    <dbReference type="NCBI Taxonomy" id="13658"/>
    <lineage>
        <taxon>Eukaryota</taxon>
        <taxon>Metazoa</taxon>
        <taxon>Ecdysozoa</taxon>
        <taxon>Nematoda</taxon>
        <taxon>Enoplea</taxon>
        <taxon>Dorylaimia</taxon>
        <taxon>Mermithida</taxon>
        <taxon>Mermithoidea</taxon>
        <taxon>Mermithidae</taxon>
        <taxon>Romanomermis</taxon>
    </lineage>
</organism>
<sequence length="71" mass="7950">PSDITATATQINDFLKLTLEEISHIAPAPLDKSTPIQPAAIDSETMRSEQMSTDMPEESTRINPRLWTWPL</sequence>
<dbReference type="AlphaFoldDB" id="A0A915JBS7"/>
<dbReference type="WBParaSite" id="nRc.2.0.1.t23948-RA">
    <property type="protein sequence ID" value="nRc.2.0.1.t23948-RA"/>
    <property type="gene ID" value="nRc.2.0.1.g23948"/>
</dbReference>
<name>A0A915JBS7_ROMCU</name>
<proteinExistence type="predicted"/>